<dbReference type="RefSeq" id="WP_118963340.1">
    <property type="nucleotide sequence ID" value="NZ_CP023036.1"/>
</dbReference>
<dbReference type="KEGG" id="ksc:CD178_02689"/>
<accession>A0A347WEZ3</accession>
<evidence type="ECO:0000313" key="2">
    <source>
        <dbReference type="Proteomes" id="UP000264120"/>
    </source>
</evidence>
<dbReference type="Proteomes" id="UP000264120">
    <property type="component" value="Chromosome"/>
</dbReference>
<proteinExistence type="predicted"/>
<dbReference type="EMBL" id="CP023036">
    <property type="protein sequence ID" value="AXY23436.1"/>
    <property type="molecule type" value="Genomic_DNA"/>
</dbReference>
<reference evidence="1 2" key="1">
    <citation type="submission" date="2017-08" db="EMBL/GenBank/DDBJ databases">
        <title>Complete genome sequence of Gluconacetobacter saccharivorans CV1 isolated from Fermented Vinegar.</title>
        <authorList>
            <person name="Kim S.-Y."/>
        </authorList>
    </citation>
    <scope>NUCLEOTIDE SEQUENCE [LARGE SCALE GENOMIC DNA]</scope>
    <source>
        <strain evidence="1 2">CV1</strain>
    </source>
</reference>
<name>A0A347WEZ3_9PROT</name>
<dbReference type="AlphaFoldDB" id="A0A347WEZ3"/>
<gene>
    <name evidence="1" type="ORF">CD178_02689</name>
</gene>
<keyword evidence="2" id="KW-1185">Reference proteome</keyword>
<dbReference type="Pfam" id="PF07507">
    <property type="entry name" value="WavE"/>
    <property type="match status" value="1"/>
</dbReference>
<sequence>MKIENKSISIVIHGGCFEKNASELANILINYRKEFKESEIIFSISSSDFIDFNNSNEFSISSYKKNMTSFCYVVNKCADKIAYSHMAQSLPPVYRDGANAHPNHMIESARNGLALASREFVLRTRNDLLFKDRSFIDKYIDLSKNYYKKGKYTVFSAPVMIASIYTLNPFTVVRLPFHYSDWFNFGKLADIRPIWDVPFITLDFATYYCNHYYKVGSKEKERNFFFRTAVEQYIYFNFFSSHFKNLKLDFHNDDRSINESIEILLDNFVVADIYNLNVYYPKYSNGFEKYRDNNKRIIEETWKYLSLNRNINLSDAISVTEETVHDYTPKIFPFKIEAQQLLTKTGFKFLKHILVPADAPPGVACFGPHLTLKKGSYTASVAISALYPKESICTIRVSATGRTGSITLNHKDYTFNKTKERMNKYIYLDVEFENPHDLLEGFEIVVRNDAPVDLAIDYINLVRMD</sequence>
<dbReference type="OrthoDB" id="6716726at2"/>
<protein>
    <submittedName>
        <fullName evidence="1">WavE lipopolysaccharide synthesis</fullName>
    </submittedName>
</protein>
<evidence type="ECO:0000313" key="1">
    <source>
        <dbReference type="EMBL" id="AXY23436.1"/>
    </source>
</evidence>
<organism evidence="1 2">
    <name type="scientific">Komagataeibacter saccharivorans</name>
    <dbReference type="NCBI Taxonomy" id="265959"/>
    <lineage>
        <taxon>Bacteria</taxon>
        <taxon>Pseudomonadati</taxon>
        <taxon>Pseudomonadota</taxon>
        <taxon>Alphaproteobacteria</taxon>
        <taxon>Acetobacterales</taxon>
        <taxon>Acetobacteraceae</taxon>
        <taxon>Komagataeibacter</taxon>
    </lineage>
</organism>
<dbReference type="InterPro" id="IPR011122">
    <property type="entry name" value="WavE"/>
</dbReference>